<sequence length="321" mass="36602">MNRAVTREHYASLRAVRRTLLGKCSGFPRQELLDVHSMGLINFLSSKESKLQALVRQMDIGAHDSMHSVKLLVEFMSFIVGGLTVEADKIEEEVLHTRKAVAALTHEIQRCEMELEHKQQYSGTNVTRALAQFYRTKRVISSSTASSNRNEKGCTHELARTIARDRARLQETKRNLRVLITVQRLLWGSGTVSQEDFAYMLCEFGVALTIRRFNHKLRDLMLPLRQEARDPPKCLLSLEEFIENVHIGLSAALEDLDACLVSIKKCILLQQEELGVRRINASRERPSAEVSSVFHPSRPNRRRVLMTSAKETEELSKLYCS</sequence>
<evidence type="ECO:0000313" key="2">
    <source>
        <dbReference type="Proteomes" id="UP000007350"/>
    </source>
</evidence>
<name>K2MWK8_TRYCR</name>
<protein>
    <submittedName>
        <fullName evidence="1">Uncharacterized protein</fullName>
    </submittedName>
</protein>
<proteinExistence type="predicted"/>
<organism evidence="1 2">
    <name type="scientific">Trypanosoma cruzi marinkellei</name>
    <dbReference type="NCBI Taxonomy" id="85056"/>
    <lineage>
        <taxon>Eukaryota</taxon>
        <taxon>Discoba</taxon>
        <taxon>Euglenozoa</taxon>
        <taxon>Kinetoplastea</taxon>
        <taxon>Metakinetoplastina</taxon>
        <taxon>Trypanosomatida</taxon>
        <taxon>Trypanosomatidae</taxon>
        <taxon>Trypanosoma</taxon>
        <taxon>Schizotrypanum</taxon>
    </lineage>
</organism>
<dbReference type="AlphaFoldDB" id="K2MWK8"/>
<accession>K2MWK8</accession>
<evidence type="ECO:0000313" key="1">
    <source>
        <dbReference type="EMBL" id="EKF30084.1"/>
    </source>
</evidence>
<comment type="caution">
    <text evidence="1">The sequence shown here is derived from an EMBL/GenBank/DDBJ whole genome shotgun (WGS) entry which is preliminary data.</text>
</comment>
<dbReference type="OrthoDB" id="244046at2759"/>
<dbReference type="Proteomes" id="UP000007350">
    <property type="component" value="Unassembled WGS sequence"/>
</dbReference>
<dbReference type="EMBL" id="AHKC01012466">
    <property type="protein sequence ID" value="EKF30084.1"/>
    <property type="molecule type" value="Genomic_DNA"/>
</dbReference>
<reference evidence="1 2" key="1">
    <citation type="journal article" date="2012" name="BMC Genomics">
        <title>Comparative genomic analysis of human infective Trypanosoma cruzi lineages with the bat-restricted subspecies T. cruzi marinkellei.</title>
        <authorList>
            <person name="Franzen O."/>
            <person name="Talavera-Lopez C."/>
            <person name="Ochaya S."/>
            <person name="Butler C.E."/>
            <person name="Messenger L.A."/>
            <person name="Lewis M.D."/>
            <person name="Llewellyn M.S."/>
            <person name="Marinkelle C.J."/>
            <person name="Tyler K.M."/>
            <person name="Miles M.A."/>
            <person name="Andersson B."/>
        </authorList>
    </citation>
    <scope>NUCLEOTIDE SEQUENCE [LARGE SCALE GENOMIC DNA]</scope>
    <source>
        <strain evidence="1 2">B7</strain>
    </source>
</reference>
<keyword evidence="2" id="KW-1185">Reference proteome</keyword>
<gene>
    <name evidence="1" type="ORF">MOQ_006111</name>
</gene>